<evidence type="ECO:0000313" key="2">
    <source>
        <dbReference type="EMBL" id="PSR20231.1"/>
    </source>
</evidence>
<dbReference type="Proteomes" id="UP000241848">
    <property type="component" value="Unassembled WGS sequence"/>
</dbReference>
<evidence type="ECO:0000313" key="3">
    <source>
        <dbReference type="Proteomes" id="UP000241848"/>
    </source>
</evidence>
<accession>A0A2T2WDB3</accession>
<gene>
    <name evidence="2" type="ORF">C7B45_15875</name>
</gene>
<comment type="caution">
    <text evidence="2">The sequence shown here is derived from an EMBL/GenBank/DDBJ whole genome shotgun (WGS) entry which is preliminary data.</text>
</comment>
<name>A0A2T2WDB3_9FIRM</name>
<sequence length="117" mass="13232">MYLLRTELHPRLVGDPFRIRDKEDHGPGGQGIPQNGHRWAVPDGVIPVAIIPIPPHRNPIGTARRAQHQWFTVLMAILVVPAHRPSSVRWGKRGLHGRRGVRDRPDFIGRRIFAVEG</sequence>
<reference evidence="2 3" key="1">
    <citation type="journal article" date="2014" name="BMC Genomics">
        <title>Comparison of environmental and isolate Sulfobacillus genomes reveals diverse carbon, sulfur, nitrogen, and hydrogen metabolisms.</title>
        <authorList>
            <person name="Justice N.B."/>
            <person name="Norman A."/>
            <person name="Brown C.T."/>
            <person name="Singh A."/>
            <person name="Thomas B.C."/>
            <person name="Banfield J.F."/>
        </authorList>
    </citation>
    <scope>NUCLEOTIDE SEQUENCE [LARGE SCALE GENOMIC DNA]</scope>
    <source>
        <strain evidence="2">AMDSBA3</strain>
    </source>
</reference>
<organism evidence="2 3">
    <name type="scientific">Sulfobacillus acidophilus</name>
    <dbReference type="NCBI Taxonomy" id="53633"/>
    <lineage>
        <taxon>Bacteria</taxon>
        <taxon>Bacillati</taxon>
        <taxon>Bacillota</taxon>
        <taxon>Clostridia</taxon>
        <taxon>Eubacteriales</taxon>
        <taxon>Clostridiales Family XVII. Incertae Sedis</taxon>
        <taxon>Sulfobacillus</taxon>
    </lineage>
</organism>
<protein>
    <submittedName>
        <fullName evidence="2">Uncharacterized protein</fullName>
    </submittedName>
</protein>
<dbReference type="EMBL" id="PXYV01000075">
    <property type="protein sequence ID" value="PSR20231.1"/>
    <property type="molecule type" value="Genomic_DNA"/>
</dbReference>
<dbReference type="AlphaFoldDB" id="A0A2T2WDB3"/>
<evidence type="ECO:0000256" key="1">
    <source>
        <dbReference type="SAM" id="MobiDB-lite"/>
    </source>
</evidence>
<feature type="region of interest" description="Disordered" evidence="1">
    <location>
        <begin position="18"/>
        <end position="37"/>
    </location>
</feature>
<proteinExistence type="predicted"/>